<accession>A0A2I4S8D2</accession>
<dbReference type="InterPro" id="IPR022803">
    <property type="entry name" value="Ribosomal_uL5_dom_sf"/>
</dbReference>
<dbReference type="Gene3D" id="3.30.1440.10">
    <property type="match status" value="1"/>
</dbReference>
<proteinExistence type="inferred from homology"/>
<dbReference type="InterPro" id="IPR031310">
    <property type="entry name" value="Ribosomal_uL5_N"/>
</dbReference>
<organism evidence="7">
    <name type="scientific">Chlorella heliozoae</name>
    <dbReference type="NCBI Taxonomy" id="554066"/>
    <lineage>
        <taxon>Eukaryota</taxon>
        <taxon>Viridiplantae</taxon>
        <taxon>Chlorophyta</taxon>
        <taxon>core chlorophytes</taxon>
        <taxon>Trebouxiophyceae</taxon>
        <taxon>Chlorellales</taxon>
        <taxon>Chlorellaceae</taxon>
        <taxon>Chlorella clade</taxon>
        <taxon>Chlorella</taxon>
    </lineage>
</organism>
<geneLocation type="mitochondrion" evidence="7"/>
<keyword evidence="2 4" id="KW-0689">Ribosomal protein</keyword>
<evidence type="ECO:0000259" key="6">
    <source>
        <dbReference type="Pfam" id="PF00673"/>
    </source>
</evidence>
<protein>
    <submittedName>
        <fullName evidence="7">50S ribosomal protein L5</fullName>
    </submittedName>
</protein>
<dbReference type="Pfam" id="PF00281">
    <property type="entry name" value="Ribosomal_L5"/>
    <property type="match status" value="1"/>
</dbReference>
<sequence>MNSYKYLLPSRDSLSKAYYQSIVSYDLILKQNYKTVMQLPRLEKIVLNTTSKIYIIDKKYIFFTAVALELLSGQKPKFTYARKSRANFKLRESQILGCQIVLQKAQMYAFLDKLSKIIFPRIRDYSKRKPVTLPTFTNLETTGVRNKSTQTVGFKNVMIFPELENHFELVDNFRGMNLNLIVSNSTQKAPELLFSGLQLPI</sequence>
<dbReference type="InterPro" id="IPR031309">
    <property type="entry name" value="Ribosomal_uL5_C"/>
</dbReference>
<evidence type="ECO:0000256" key="3">
    <source>
        <dbReference type="ARBA" id="ARBA00023274"/>
    </source>
</evidence>
<dbReference type="SUPFAM" id="SSF55282">
    <property type="entry name" value="RL5-like"/>
    <property type="match status" value="1"/>
</dbReference>
<dbReference type="PIRSF" id="PIRSF002161">
    <property type="entry name" value="Ribosomal_L5"/>
    <property type="match status" value="1"/>
</dbReference>
<dbReference type="PANTHER" id="PTHR11994">
    <property type="entry name" value="60S RIBOSOMAL PROTEIN L11-RELATED"/>
    <property type="match status" value="1"/>
</dbReference>
<dbReference type="InterPro" id="IPR002132">
    <property type="entry name" value="Ribosomal_uL5"/>
</dbReference>
<dbReference type="GO" id="GO:0003735">
    <property type="term" value="F:structural constituent of ribosome"/>
    <property type="evidence" value="ECO:0007669"/>
    <property type="project" value="InterPro"/>
</dbReference>
<comment type="similarity">
    <text evidence="1 4">Belongs to the universal ribosomal protein uL5 family.</text>
</comment>
<dbReference type="GO" id="GO:0006412">
    <property type="term" value="P:translation"/>
    <property type="evidence" value="ECO:0007669"/>
    <property type="project" value="InterPro"/>
</dbReference>
<evidence type="ECO:0000256" key="1">
    <source>
        <dbReference type="ARBA" id="ARBA00008553"/>
    </source>
</evidence>
<keyword evidence="7" id="KW-0496">Mitochondrion</keyword>
<evidence type="ECO:0000259" key="5">
    <source>
        <dbReference type="Pfam" id="PF00281"/>
    </source>
</evidence>
<dbReference type="Pfam" id="PF00673">
    <property type="entry name" value="Ribosomal_L5_C"/>
    <property type="match status" value="1"/>
</dbReference>
<evidence type="ECO:0000313" key="7">
    <source>
        <dbReference type="EMBL" id="AST08672.1"/>
    </source>
</evidence>
<evidence type="ECO:0000256" key="2">
    <source>
        <dbReference type="ARBA" id="ARBA00022980"/>
    </source>
</evidence>
<gene>
    <name evidence="7" type="primary">rpl5</name>
</gene>
<feature type="domain" description="Large ribosomal subunit protein uL5 C-terminal" evidence="6">
    <location>
        <begin position="96"/>
        <end position="200"/>
    </location>
</feature>
<evidence type="ECO:0000256" key="4">
    <source>
        <dbReference type="RuleBase" id="RU003930"/>
    </source>
</evidence>
<dbReference type="GO" id="GO:0005840">
    <property type="term" value="C:ribosome"/>
    <property type="evidence" value="ECO:0007669"/>
    <property type="project" value="UniProtKB-KW"/>
</dbReference>
<name>A0A2I4S8D2_9CHLO</name>
<dbReference type="AlphaFoldDB" id="A0A2I4S8D2"/>
<keyword evidence="3 4" id="KW-0687">Ribonucleoprotein</keyword>
<reference evidence="7" key="1">
    <citation type="journal article" date="2017" name="Sci. Rep.">
        <title>Multiple origins of endosymbionts in Chlorellaceae with no reductive effects on the plastid or mitochondrial genomes.</title>
        <authorList>
            <person name="Fan W."/>
            <person name="Guo W."/>
            <person name="Van Etten J.L."/>
            <person name="Mower J.P."/>
        </authorList>
    </citation>
    <scope>NUCLEOTIDE SEQUENCE</scope>
</reference>
<dbReference type="GO" id="GO:1990904">
    <property type="term" value="C:ribonucleoprotein complex"/>
    <property type="evidence" value="ECO:0007669"/>
    <property type="project" value="UniProtKB-KW"/>
</dbReference>
<dbReference type="EMBL" id="KY629615">
    <property type="protein sequence ID" value="AST08672.1"/>
    <property type="molecule type" value="Genomic_DNA"/>
</dbReference>
<feature type="domain" description="Large ribosomal subunit protein uL5 N-terminal" evidence="5">
    <location>
        <begin position="36"/>
        <end position="91"/>
    </location>
</feature>